<dbReference type="Gene3D" id="1.25.40.10">
    <property type="entry name" value="Tetratricopeptide repeat domain"/>
    <property type="match status" value="3"/>
</dbReference>
<dbReference type="AlphaFoldDB" id="A0A8J3JQN3"/>
<dbReference type="InterPro" id="IPR027417">
    <property type="entry name" value="P-loop_NTPase"/>
</dbReference>
<dbReference type="SUPFAM" id="SSF48452">
    <property type="entry name" value="TPR-like"/>
    <property type="match status" value="3"/>
</dbReference>
<keyword evidence="3" id="KW-0238">DNA-binding</keyword>
<dbReference type="InterPro" id="IPR059106">
    <property type="entry name" value="WHD_MalT"/>
</dbReference>
<protein>
    <submittedName>
        <fullName evidence="7">SARP family transcriptional regulator</fullName>
    </submittedName>
</protein>
<dbReference type="GO" id="GO:0006355">
    <property type="term" value="P:regulation of DNA-templated transcription"/>
    <property type="evidence" value="ECO:0007669"/>
    <property type="project" value="InterPro"/>
</dbReference>
<dbReference type="SMART" id="SM00862">
    <property type="entry name" value="Trans_reg_C"/>
    <property type="match status" value="1"/>
</dbReference>
<evidence type="ECO:0000259" key="6">
    <source>
        <dbReference type="SMART" id="SM01043"/>
    </source>
</evidence>
<dbReference type="InterPro" id="IPR036388">
    <property type="entry name" value="WH-like_DNA-bd_sf"/>
</dbReference>
<dbReference type="Pfam" id="PF13191">
    <property type="entry name" value="AAA_16"/>
    <property type="match status" value="1"/>
</dbReference>
<evidence type="ECO:0000313" key="8">
    <source>
        <dbReference type="Proteomes" id="UP000601223"/>
    </source>
</evidence>
<dbReference type="PRINTS" id="PR00364">
    <property type="entry name" value="DISEASERSIST"/>
</dbReference>
<dbReference type="InterPro" id="IPR016032">
    <property type="entry name" value="Sig_transdc_resp-reg_C-effctor"/>
</dbReference>
<dbReference type="InterPro" id="IPR011990">
    <property type="entry name" value="TPR-like_helical_dom_sf"/>
</dbReference>
<evidence type="ECO:0000259" key="5">
    <source>
        <dbReference type="SMART" id="SM00862"/>
    </source>
</evidence>
<dbReference type="Gene3D" id="3.40.50.300">
    <property type="entry name" value="P-loop containing nucleotide triphosphate hydrolases"/>
    <property type="match status" value="1"/>
</dbReference>
<keyword evidence="8" id="KW-1185">Reference proteome</keyword>
<dbReference type="InterPro" id="IPR019734">
    <property type="entry name" value="TPR_rpt"/>
</dbReference>
<dbReference type="EMBL" id="BONF01000042">
    <property type="protein sequence ID" value="GIF84908.1"/>
    <property type="molecule type" value="Genomic_DNA"/>
</dbReference>
<evidence type="ECO:0000256" key="3">
    <source>
        <dbReference type="ARBA" id="ARBA00023125"/>
    </source>
</evidence>
<accession>A0A8J3JQN3</accession>
<dbReference type="CDD" id="cd15831">
    <property type="entry name" value="BTAD"/>
    <property type="match status" value="1"/>
</dbReference>
<name>A0A8J3JQN3_9ACTN</name>
<dbReference type="Pfam" id="PF03704">
    <property type="entry name" value="BTAD"/>
    <property type="match status" value="1"/>
</dbReference>
<dbReference type="Pfam" id="PF25873">
    <property type="entry name" value="WHD_MalT"/>
    <property type="match status" value="1"/>
</dbReference>
<comment type="similarity">
    <text evidence="1">Belongs to the AfsR/DnrI/RedD regulatory family.</text>
</comment>
<dbReference type="SUPFAM" id="SSF52540">
    <property type="entry name" value="P-loop containing nucleoside triphosphate hydrolases"/>
    <property type="match status" value="1"/>
</dbReference>
<sequence length="1027" mass="110241">MAAREDVQFRLLGPVQVRVGDIIVPLGGRHPQAIMASLIARAGTSLSVADLVAAAWGDDPPRTAPTQARNRVSELRSALRAAGAPDLITSTAGGYLLTAPPGSRDVDVFDTHVTRANVLVRQGGWHDAAYHLRQALSLRRGAALAGLGEGWLGALARALTERCDAAYEELIHCELELGRHDVVIAELDPFLAAHPWRERAVGMLMTALHRTGRQRDALLAYDRLRSRLAEDLGIDPGRELTRLRDELLRVASPAPVAAPQPFAAVKAPAIRQLPAPLADFVGRAEEVAAIRATVAERLAAGAAPVVAVSGLPGVGKTSLALAVLHTLAGELDAGHLFADLRGHAEPRQPRLILHGFLRTLGVEPDALPQDLDEASALYRSMLAERRLLVLLDNAADVAQLAPLLPGPECPVIVTSRRRLIDLDGAAFVQLEPWSEREALLMLERLSGSFRTEADRRAAVAIAGYCGYLPLATRISGTRAMASPSGLQAVAAQLVDASRRLDRLTSPERGVRMSLSSGYAALSPDEQRLLRRLAIVTTDTFPEWVAAEVFGSEDGPHRLAALVESSFVTAQGADALGQQRFRLHDLVRTFAADRARDEEPGAALRDLLDRVARAWQCLAEEADMALYYADAFARPPKSGHVAPIDVHRRDPRTWFAIECTSILDMVERCAEAGIAEWQWKLIYNVEGYLRMEARTAEVRSRGRRALEAVQETGDAEGIASISMSIAFAALLEDDLQAASDDIGRALGLAGQLDDRWLLAEIYTVAAHIYNGLADTAAELTALEHATEHYLAVGDMAEAGVKLTALGDIAARTGDATAAGGYYVRGVGLLRTADASLPLAHGLRRMARFHRDRGNWPEAIGAYAECLSLVERERDPVGELVVRSELAVTLANAGQLADARLHAHQALGLAEQVSLPQYAGYAHFAQAVVHARGHDYGSANRELEGCVDALRANPTFLLEAQIEYGGVLAALGERERAAVVFGEASDLAGKLENSRLEQAARDGMAAATAPLGFRAARSAVPRADDGEIS</sequence>
<dbReference type="PANTHER" id="PTHR35807:SF1">
    <property type="entry name" value="TRANSCRIPTIONAL REGULATOR REDD"/>
    <property type="match status" value="1"/>
</dbReference>
<evidence type="ECO:0000256" key="2">
    <source>
        <dbReference type="ARBA" id="ARBA00023015"/>
    </source>
</evidence>
<evidence type="ECO:0000256" key="4">
    <source>
        <dbReference type="ARBA" id="ARBA00023163"/>
    </source>
</evidence>
<feature type="domain" description="OmpR/PhoB-type" evidence="5">
    <location>
        <begin position="21"/>
        <end position="97"/>
    </location>
</feature>
<keyword evidence="4" id="KW-0804">Transcription</keyword>
<dbReference type="GO" id="GO:0000160">
    <property type="term" value="P:phosphorelay signal transduction system"/>
    <property type="evidence" value="ECO:0007669"/>
    <property type="project" value="InterPro"/>
</dbReference>
<dbReference type="SUPFAM" id="SSF46894">
    <property type="entry name" value="C-terminal effector domain of the bipartite response regulators"/>
    <property type="match status" value="1"/>
</dbReference>
<dbReference type="PANTHER" id="PTHR35807">
    <property type="entry name" value="TRANSCRIPTIONAL REGULATOR REDD-RELATED"/>
    <property type="match status" value="1"/>
</dbReference>
<dbReference type="InterPro" id="IPR005158">
    <property type="entry name" value="BTAD"/>
</dbReference>
<organism evidence="7 8">
    <name type="scientific">Catellatospora bangladeshensis</name>
    <dbReference type="NCBI Taxonomy" id="310355"/>
    <lineage>
        <taxon>Bacteria</taxon>
        <taxon>Bacillati</taxon>
        <taxon>Actinomycetota</taxon>
        <taxon>Actinomycetes</taxon>
        <taxon>Micromonosporales</taxon>
        <taxon>Micromonosporaceae</taxon>
        <taxon>Catellatospora</taxon>
    </lineage>
</organism>
<dbReference type="Proteomes" id="UP000601223">
    <property type="component" value="Unassembled WGS sequence"/>
</dbReference>
<evidence type="ECO:0000313" key="7">
    <source>
        <dbReference type="EMBL" id="GIF84908.1"/>
    </source>
</evidence>
<dbReference type="SMART" id="SM01043">
    <property type="entry name" value="BTAD"/>
    <property type="match status" value="1"/>
</dbReference>
<dbReference type="SMART" id="SM00028">
    <property type="entry name" value="TPR"/>
    <property type="match status" value="4"/>
</dbReference>
<dbReference type="Gene3D" id="1.10.10.10">
    <property type="entry name" value="Winged helix-like DNA-binding domain superfamily/Winged helix DNA-binding domain"/>
    <property type="match status" value="1"/>
</dbReference>
<dbReference type="RefSeq" id="WP_203753932.1">
    <property type="nucleotide sequence ID" value="NZ_BONF01000042.1"/>
</dbReference>
<evidence type="ECO:0000256" key="1">
    <source>
        <dbReference type="ARBA" id="ARBA00005820"/>
    </source>
</evidence>
<comment type="caution">
    <text evidence="7">The sequence shown here is derived from an EMBL/GenBank/DDBJ whole genome shotgun (WGS) entry which is preliminary data.</text>
</comment>
<dbReference type="InterPro" id="IPR051677">
    <property type="entry name" value="AfsR-DnrI-RedD_regulator"/>
</dbReference>
<reference evidence="7 8" key="1">
    <citation type="submission" date="2021-01" db="EMBL/GenBank/DDBJ databases">
        <title>Whole genome shotgun sequence of Catellatospora bangladeshensis NBRC 107357.</title>
        <authorList>
            <person name="Komaki H."/>
            <person name="Tamura T."/>
        </authorList>
    </citation>
    <scope>NUCLEOTIDE SEQUENCE [LARGE SCALE GENOMIC DNA]</scope>
    <source>
        <strain evidence="7 8">NBRC 107357</strain>
    </source>
</reference>
<gene>
    <name evidence="7" type="ORF">Cba03nite_62570</name>
</gene>
<proteinExistence type="inferred from homology"/>
<dbReference type="InterPro" id="IPR041664">
    <property type="entry name" value="AAA_16"/>
</dbReference>
<dbReference type="InterPro" id="IPR001867">
    <property type="entry name" value="OmpR/PhoB-type_DNA-bd"/>
</dbReference>
<dbReference type="GO" id="GO:0003677">
    <property type="term" value="F:DNA binding"/>
    <property type="evidence" value="ECO:0007669"/>
    <property type="project" value="UniProtKB-KW"/>
</dbReference>
<feature type="domain" description="Bacterial transcriptional activator" evidence="6">
    <location>
        <begin position="104"/>
        <end position="248"/>
    </location>
</feature>
<keyword evidence="2" id="KW-0805">Transcription regulation</keyword>